<keyword evidence="1" id="KW-0812">Transmembrane</keyword>
<protein>
    <recommendedName>
        <fullName evidence="3">Tetratricopeptide repeat protein</fullName>
    </recommendedName>
</protein>
<dbReference type="Gene3D" id="1.25.40.10">
    <property type="entry name" value="Tetratricopeptide repeat domain"/>
    <property type="match status" value="1"/>
</dbReference>
<dbReference type="EMBL" id="UINC01190984">
    <property type="protein sequence ID" value="SVE05395.1"/>
    <property type="molecule type" value="Genomic_DNA"/>
</dbReference>
<feature type="transmembrane region" description="Helical" evidence="1">
    <location>
        <begin position="6"/>
        <end position="22"/>
    </location>
</feature>
<proteinExistence type="predicted"/>
<reference evidence="2" key="1">
    <citation type="submission" date="2018-05" db="EMBL/GenBank/DDBJ databases">
        <authorList>
            <person name="Lanie J.A."/>
            <person name="Ng W.-L."/>
            <person name="Kazmierczak K.M."/>
            <person name="Andrzejewski T.M."/>
            <person name="Davidsen T.M."/>
            <person name="Wayne K.J."/>
            <person name="Tettelin H."/>
            <person name="Glass J.I."/>
            <person name="Rusch D."/>
            <person name="Podicherti R."/>
            <person name="Tsui H.-C.T."/>
            <person name="Winkler M.E."/>
        </authorList>
    </citation>
    <scope>NUCLEOTIDE SEQUENCE</scope>
</reference>
<evidence type="ECO:0000313" key="2">
    <source>
        <dbReference type="EMBL" id="SVE05395.1"/>
    </source>
</evidence>
<evidence type="ECO:0008006" key="3">
    <source>
        <dbReference type="Google" id="ProtNLM"/>
    </source>
</evidence>
<accession>A0A383ADZ0</accession>
<dbReference type="AlphaFoldDB" id="A0A383ADZ0"/>
<name>A0A383ADZ0_9ZZZZ</name>
<dbReference type="SUPFAM" id="SSF48452">
    <property type="entry name" value="TPR-like"/>
    <property type="match status" value="1"/>
</dbReference>
<sequence length="138" mass="16040">MLIPNYLTSEFLFIGIAGISFFKRNFRKSKNPEHLFTEALQCLVKDDKHRAVSLLRQVVKKDSDHVEAYLLLGNIIRTDFPEQAVKIHQSLTVRPGLSKSMTVDIHKALADDYRALTKIDLAKREGEKILKYERRNKW</sequence>
<organism evidence="2">
    <name type="scientific">marine metagenome</name>
    <dbReference type="NCBI Taxonomy" id="408172"/>
    <lineage>
        <taxon>unclassified sequences</taxon>
        <taxon>metagenomes</taxon>
        <taxon>ecological metagenomes</taxon>
    </lineage>
</organism>
<keyword evidence="1" id="KW-1133">Transmembrane helix</keyword>
<feature type="non-terminal residue" evidence="2">
    <location>
        <position position="138"/>
    </location>
</feature>
<dbReference type="InterPro" id="IPR011990">
    <property type="entry name" value="TPR-like_helical_dom_sf"/>
</dbReference>
<evidence type="ECO:0000256" key="1">
    <source>
        <dbReference type="SAM" id="Phobius"/>
    </source>
</evidence>
<keyword evidence="1" id="KW-0472">Membrane</keyword>
<gene>
    <name evidence="2" type="ORF">METZ01_LOCUS458249</name>
</gene>